<dbReference type="EMBL" id="CH902621">
    <property type="protein sequence ID" value="EDV44414.1"/>
    <property type="molecule type" value="Genomic_DNA"/>
</dbReference>
<dbReference type="STRING" id="7217.B3MPY8"/>
<name>B3MPY8_DROAN</name>
<dbReference type="PhylomeDB" id="B3MPY8"/>
<organism evidence="2 3">
    <name type="scientific">Drosophila ananassae</name>
    <name type="common">Fruit fly</name>
    <dbReference type="NCBI Taxonomy" id="7217"/>
    <lineage>
        <taxon>Eukaryota</taxon>
        <taxon>Metazoa</taxon>
        <taxon>Ecdysozoa</taxon>
        <taxon>Arthropoda</taxon>
        <taxon>Hexapoda</taxon>
        <taxon>Insecta</taxon>
        <taxon>Pterygota</taxon>
        <taxon>Neoptera</taxon>
        <taxon>Endopterygota</taxon>
        <taxon>Diptera</taxon>
        <taxon>Brachycera</taxon>
        <taxon>Muscomorpha</taxon>
        <taxon>Ephydroidea</taxon>
        <taxon>Drosophilidae</taxon>
        <taxon>Drosophila</taxon>
        <taxon>Sophophora</taxon>
    </lineage>
</organism>
<gene>
    <name evidence="2" type="primary">Dana\GF20345</name>
    <name evidence="2" type="synonym">dana_GLEANR_2756</name>
    <name evidence="2" type="ORF">GF20345</name>
</gene>
<proteinExistence type="predicted"/>
<dbReference type="Proteomes" id="UP000007801">
    <property type="component" value="Unassembled WGS sequence"/>
</dbReference>
<evidence type="ECO:0000313" key="2">
    <source>
        <dbReference type="EMBL" id="EDV44414.1"/>
    </source>
</evidence>
<dbReference type="GeneID" id="6503054"/>
<accession>B3MPY8</accession>
<feature type="domain" description="DUF4729" evidence="1">
    <location>
        <begin position="32"/>
        <end position="249"/>
    </location>
</feature>
<dbReference type="InterPro" id="IPR031732">
    <property type="entry name" value="DUF4729"/>
</dbReference>
<protein>
    <recommendedName>
        <fullName evidence="1">DUF4729 domain-containing protein</fullName>
    </recommendedName>
</protein>
<dbReference type="InParanoid" id="B3MPY8"/>
<evidence type="ECO:0000259" key="1">
    <source>
        <dbReference type="Pfam" id="PF15866"/>
    </source>
</evidence>
<dbReference type="OMA" id="CAFFEWL"/>
<dbReference type="OrthoDB" id="7736976at2759"/>
<dbReference type="AlphaFoldDB" id="B3MPY8"/>
<dbReference type="KEGG" id="dan:6503054"/>
<evidence type="ECO:0000313" key="3">
    <source>
        <dbReference type="Proteomes" id="UP000007801"/>
    </source>
</evidence>
<dbReference type="HOGENOM" id="CLU_080536_0_0_1"/>
<reference evidence="2 3" key="1">
    <citation type="journal article" date="2007" name="Nature">
        <title>Evolution of genes and genomes on the Drosophila phylogeny.</title>
        <authorList>
            <consortium name="Drosophila 12 Genomes Consortium"/>
            <person name="Clark A.G."/>
            <person name="Eisen M.B."/>
            <person name="Smith D.R."/>
            <person name="Bergman C.M."/>
            <person name="Oliver B."/>
            <person name="Markow T.A."/>
            <person name="Kaufman T.C."/>
            <person name="Kellis M."/>
            <person name="Gelbart W."/>
            <person name="Iyer V.N."/>
            <person name="Pollard D.A."/>
            <person name="Sackton T.B."/>
            <person name="Larracuente A.M."/>
            <person name="Singh N.D."/>
            <person name="Abad J.P."/>
            <person name="Abt D.N."/>
            <person name="Adryan B."/>
            <person name="Aguade M."/>
            <person name="Akashi H."/>
            <person name="Anderson W.W."/>
            <person name="Aquadro C.F."/>
            <person name="Ardell D.H."/>
            <person name="Arguello R."/>
            <person name="Artieri C.G."/>
            <person name="Barbash D.A."/>
            <person name="Barker D."/>
            <person name="Barsanti P."/>
            <person name="Batterham P."/>
            <person name="Batzoglou S."/>
            <person name="Begun D."/>
            <person name="Bhutkar A."/>
            <person name="Blanco E."/>
            <person name="Bosak S.A."/>
            <person name="Bradley R.K."/>
            <person name="Brand A.D."/>
            <person name="Brent M.R."/>
            <person name="Brooks A.N."/>
            <person name="Brown R.H."/>
            <person name="Butlin R.K."/>
            <person name="Caggese C."/>
            <person name="Calvi B.R."/>
            <person name="Bernardo de Carvalho A."/>
            <person name="Caspi A."/>
            <person name="Castrezana S."/>
            <person name="Celniker S.E."/>
            <person name="Chang J.L."/>
            <person name="Chapple C."/>
            <person name="Chatterji S."/>
            <person name="Chinwalla A."/>
            <person name="Civetta A."/>
            <person name="Clifton S.W."/>
            <person name="Comeron J.M."/>
            <person name="Costello J.C."/>
            <person name="Coyne J.A."/>
            <person name="Daub J."/>
            <person name="David R.G."/>
            <person name="Delcher A.L."/>
            <person name="Delehaunty K."/>
            <person name="Do C.B."/>
            <person name="Ebling H."/>
            <person name="Edwards K."/>
            <person name="Eickbush T."/>
            <person name="Evans J.D."/>
            <person name="Filipski A."/>
            <person name="Findeiss S."/>
            <person name="Freyhult E."/>
            <person name="Fulton L."/>
            <person name="Fulton R."/>
            <person name="Garcia A.C."/>
            <person name="Gardiner A."/>
            <person name="Garfield D.A."/>
            <person name="Garvin B.E."/>
            <person name="Gibson G."/>
            <person name="Gilbert D."/>
            <person name="Gnerre S."/>
            <person name="Godfrey J."/>
            <person name="Good R."/>
            <person name="Gotea V."/>
            <person name="Gravely B."/>
            <person name="Greenberg A.J."/>
            <person name="Griffiths-Jones S."/>
            <person name="Gross S."/>
            <person name="Guigo R."/>
            <person name="Gustafson E.A."/>
            <person name="Haerty W."/>
            <person name="Hahn M.W."/>
            <person name="Halligan D.L."/>
            <person name="Halpern A.L."/>
            <person name="Halter G.M."/>
            <person name="Han M.V."/>
            <person name="Heger A."/>
            <person name="Hillier L."/>
            <person name="Hinrichs A.S."/>
            <person name="Holmes I."/>
            <person name="Hoskins R.A."/>
            <person name="Hubisz M.J."/>
            <person name="Hultmark D."/>
            <person name="Huntley M.A."/>
            <person name="Jaffe D.B."/>
            <person name="Jagadeeshan S."/>
            <person name="Jeck W.R."/>
            <person name="Johnson J."/>
            <person name="Jones C.D."/>
            <person name="Jordan W.C."/>
            <person name="Karpen G.H."/>
            <person name="Kataoka E."/>
            <person name="Keightley P.D."/>
            <person name="Kheradpour P."/>
            <person name="Kirkness E.F."/>
            <person name="Koerich L.B."/>
            <person name="Kristiansen K."/>
            <person name="Kudrna D."/>
            <person name="Kulathinal R.J."/>
            <person name="Kumar S."/>
            <person name="Kwok R."/>
            <person name="Lander E."/>
            <person name="Langley C.H."/>
            <person name="Lapoint R."/>
            <person name="Lazzaro B.P."/>
            <person name="Lee S.J."/>
            <person name="Levesque L."/>
            <person name="Li R."/>
            <person name="Lin C.F."/>
            <person name="Lin M.F."/>
            <person name="Lindblad-Toh K."/>
            <person name="Llopart A."/>
            <person name="Long M."/>
            <person name="Low L."/>
            <person name="Lozovsky E."/>
            <person name="Lu J."/>
            <person name="Luo M."/>
            <person name="Machado C.A."/>
            <person name="Makalowski W."/>
            <person name="Marzo M."/>
            <person name="Matsuda M."/>
            <person name="Matzkin L."/>
            <person name="McAllister B."/>
            <person name="McBride C.S."/>
            <person name="McKernan B."/>
            <person name="McKernan K."/>
            <person name="Mendez-Lago M."/>
            <person name="Minx P."/>
            <person name="Mollenhauer M.U."/>
            <person name="Montooth K."/>
            <person name="Mount S.M."/>
            <person name="Mu X."/>
            <person name="Myers E."/>
            <person name="Negre B."/>
            <person name="Newfeld S."/>
            <person name="Nielsen R."/>
            <person name="Noor M.A."/>
            <person name="O'Grady P."/>
            <person name="Pachter L."/>
            <person name="Papaceit M."/>
            <person name="Parisi M.J."/>
            <person name="Parisi M."/>
            <person name="Parts L."/>
            <person name="Pedersen J.S."/>
            <person name="Pesole G."/>
            <person name="Phillippy A.M."/>
            <person name="Ponting C.P."/>
            <person name="Pop M."/>
            <person name="Porcelli D."/>
            <person name="Powell J.R."/>
            <person name="Prohaska S."/>
            <person name="Pruitt K."/>
            <person name="Puig M."/>
            <person name="Quesneville H."/>
            <person name="Ram K.R."/>
            <person name="Rand D."/>
            <person name="Rasmussen M.D."/>
            <person name="Reed L.K."/>
            <person name="Reenan R."/>
            <person name="Reily A."/>
            <person name="Remington K.A."/>
            <person name="Rieger T.T."/>
            <person name="Ritchie M.G."/>
            <person name="Robin C."/>
            <person name="Rogers Y.H."/>
            <person name="Rohde C."/>
            <person name="Rozas J."/>
            <person name="Rubenfield M.J."/>
            <person name="Ruiz A."/>
            <person name="Russo S."/>
            <person name="Salzberg S.L."/>
            <person name="Sanchez-Gracia A."/>
            <person name="Saranga D.J."/>
            <person name="Sato H."/>
            <person name="Schaeffer S.W."/>
            <person name="Schatz M.C."/>
            <person name="Schlenke T."/>
            <person name="Schwartz R."/>
            <person name="Segarra C."/>
            <person name="Singh R.S."/>
            <person name="Sirot L."/>
            <person name="Sirota M."/>
            <person name="Sisneros N.B."/>
            <person name="Smith C.D."/>
            <person name="Smith T.F."/>
            <person name="Spieth J."/>
            <person name="Stage D.E."/>
            <person name="Stark A."/>
            <person name="Stephan W."/>
            <person name="Strausberg R.L."/>
            <person name="Strempel S."/>
            <person name="Sturgill D."/>
            <person name="Sutton G."/>
            <person name="Sutton G.G."/>
            <person name="Tao W."/>
            <person name="Teichmann S."/>
            <person name="Tobari Y.N."/>
            <person name="Tomimura Y."/>
            <person name="Tsolas J.M."/>
            <person name="Valente V.L."/>
            <person name="Venter E."/>
            <person name="Venter J.C."/>
            <person name="Vicario S."/>
            <person name="Vieira F.G."/>
            <person name="Vilella A.J."/>
            <person name="Villasante A."/>
            <person name="Walenz B."/>
            <person name="Wang J."/>
            <person name="Wasserman M."/>
            <person name="Watts T."/>
            <person name="Wilson D."/>
            <person name="Wilson R.K."/>
            <person name="Wing R.A."/>
            <person name="Wolfner M.F."/>
            <person name="Wong A."/>
            <person name="Wong G.K."/>
            <person name="Wu C.I."/>
            <person name="Wu G."/>
            <person name="Yamamoto D."/>
            <person name="Yang H.P."/>
            <person name="Yang S.P."/>
            <person name="Yorke J.A."/>
            <person name="Yoshida K."/>
            <person name="Zdobnov E."/>
            <person name="Zhang P."/>
            <person name="Zhang Y."/>
            <person name="Zimin A.V."/>
            <person name="Baldwin J."/>
            <person name="Abdouelleil A."/>
            <person name="Abdulkadir J."/>
            <person name="Abebe A."/>
            <person name="Abera B."/>
            <person name="Abreu J."/>
            <person name="Acer S.C."/>
            <person name="Aftuck L."/>
            <person name="Alexander A."/>
            <person name="An P."/>
            <person name="Anderson E."/>
            <person name="Anderson S."/>
            <person name="Arachi H."/>
            <person name="Azer M."/>
            <person name="Bachantsang P."/>
            <person name="Barry A."/>
            <person name="Bayul T."/>
            <person name="Berlin A."/>
            <person name="Bessette D."/>
            <person name="Bloom T."/>
            <person name="Blye J."/>
            <person name="Boguslavskiy L."/>
            <person name="Bonnet C."/>
            <person name="Boukhgalter B."/>
            <person name="Bourzgui I."/>
            <person name="Brown A."/>
            <person name="Cahill P."/>
            <person name="Channer S."/>
            <person name="Cheshatsang Y."/>
            <person name="Chuda L."/>
            <person name="Citroen M."/>
            <person name="Collymore A."/>
            <person name="Cooke P."/>
            <person name="Costello M."/>
            <person name="D'Aco K."/>
            <person name="Daza R."/>
            <person name="De Haan G."/>
            <person name="DeGray S."/>
            <person name="DeMaso C."/>
            <person name="Dhargay N."/>
            <person name="Dooley K."/>
            <person name="Dooley E."/>
            <person name="Doricent M."/>
            <person name="Dorje P."/>
            <person name="Dorjee K."/>
            <person name="Dupes A."/>
            <person name="Elong R."/>
            <person name="Falk J."/>
            <person name="Farina A."/>
            <person name="Faro S."/>
            <person name="Ferguson D."/>
            <person name="Fisher S."/>
            <person name="Foley C.D."/>
            <person name="Franke A."/>
            <person name="Friedrich D."/>
            <person name="Gadbois L."/>
            <person name="Gearin G."/>
            <person name="Gearin C.R."/>
            <person name="Giannoukos G."/>
            <person name="Goode T."/>
            <person name="Graham J."/>
            <person name="Grandbois E."/>
            <person name="Grewal S."/>
            <person name="Gyaltsen K."/>
            <person name="Hafez N."/>
            <person name="Hagos B."/>
            <person name="Hall J."/>
            <person name="Henson C."/>
            <person name="Hollinger A."/>
            <person name="Honan T."/>
            <person name="Huard M.D."/>
            <person name="Hughes L."/>
            <person name="Hurhula B."/>
            <person name="Husby M.E."/>
            <person name="Kamat A."/>
            <person name="Kanga B."/>
            <person name="Kashin S."/>
            <person name="Khazanovich D."/>
            <person name="Kisner P."/>
            <person name="Lance K."/>
            <person name="Lara M."/>
            <person name="Lee W."/>
            <person name="Lennon N."/>
            <person name="Letendre F."/>
            <person name="LeVine R."/>
            <person name="Lipovsky A."/>
            <person name="Liu X."/>
            <person name="Liu J."/>
            <person name="Liu S."/>
            <person name="Lokyitsang T."/>
            <person name="Lokyitsang Y."/>
            <person name="Lubonja R."/>
            <person name="Lui A."/>
            <person name="MacDonald P."/>
            <person name="Magnisalis V."/>
            <person name="Maru K."/>
            <person name="Matthews C."/>
            <person name="McCusker W."/>
            <person name="McDonough S."/>
            <person name="Mehta T."/>
            <person name="Meldrim J."/>
            <person name="Meneus L."/>
            <person name="Mihai O."/>
            <person name="Mihalev A."/>
            <person name="Mihova T."/>
            <person name="Mittelman R."/>
            <person name="Mlenga V."/>
            <person name="Montmayeur A."/>
            <person name="Mulrain L."/>
            <person name="Navidi A."/>
            <person name="Naylor J."/>
            <person name="Negash T."/>
            <person name="Nguyen T."/>
            <person name="Nguyen N."/>
            <person name="Nicol R."/>
            <person name="Norbu C."/>
            <person name="Norbu N."/>
            <person name="Novod N."/>
            <person name="O'Neill B."/>
            <person name="Osman S."/>
            <person name="Markiewicz E."/>
            <person name="Oyono O.L."/>
            <person name="Patti C."/>
            <person name="Phunkhang P."/>
            <person name="Pierre F."/>
            <person name="Priest M."/>
            <person name="Raghuraman S."/>
            <person name="Rege F."/>
            <person name="Reyes R."/>
            <person name="Rise C."/>
            <person name="Rogov P."/>
            <person name="Ross K."/>
            <person name="Ryan E."/>
            <person name="Settipalli S."/>
            <person name="Shea T."/>
            <person name="Sherpa N."/>
            <person name="Shi L."/>
            <person name="Shih D."/>
            <person name="Sparrow T."/>
            <person name="Spaulding J."/>
            <person name="Stalker J."/>
            <person name="Stange-Thomann N."/>
            <person name="Stavropoulos S."/>
            <person name="Stone C."/>
            <person name="Strader C."/>
            <person name="Tesfaye S."/>
            <person name="Thomson T."/>
            <person name="Thoulutsang Y."/>
            <person name="Thoulutsang D."/>
            <person name="Topham K."/>
            <person name="Topping I."/>
            <person name="Tsamla T."/>
            <person name="Vassiliev H."/>
            <person name="Vo A."/>
            <person name="Wangchuk T."/>
            <person name="Wangdi T."/>
            <person name="Weiand M."/>
            <person name="Wilkinson J."/>
            <person name="Wilson A."/>
            <person name="Yadav S."/>
            <person name="Young G."/>
            <person name="Yu Q."/>
            <person name="Zembek L."/>
            <person name="Zhong D."/>
            <person name="Zimmer A."/>
            <person name="Zwirko Z."/>
            <person name="Jaffe D.B."/>
            <person name="Alvarez P."/>
            <person name="Brockman W."/>
            <person name="Butler J."/>
            <person name="Chin C."/>
            <person name="Gnerre S."/>
            <person name="Grabherr M."/>
            <person name="Kleber M."/>
            <person name="Mauceli E."/>
            <person name="MacCallum I."/>
        </authorList>
    </citation>
    <scope>NUCLEOTIDE SEQUENCE [LARGE SCALE GENOMIC DNA]</scope>
    <source>
        <strain evidence="3">Tucson 14024-0371.13</strain>
    </source>
</reference>
<sequence length="274" mass="31463">MELTQKCEQKDRKEVRAPKELNVEQLSRVPIRCPLSGCLATISSLDILCHMLIQHLRPSPGKEELHLAYENERCILLFDLSRLPPRKTICLGVLLYCGKRDHPDGLPGKRGLCHLNRFLPEAENELLLAEYLPVVILVRRCYFFEWLDKKKKDPAPVFEDMSDWTRKNVTYEADKDELDMFLFWTQSVSCTRPLHVTMTAYDRTMSECRSGFRQVVNSGMIRPESDGKELPKSKHALWVTCSEMEQMGKGKGGDKKSVNLELILHEGVKTAVKS</sequence>
<dbReference type="Pfam" id="PF15866">
    <property type="entry name" value="DUF4729"/>
    <property type="match status" value="1"/>
</dbReference>
<keyword evidence="3" id="KW-1185">Reference proteome</keyword>